<keyword evidence="3" id="KW-1185">Reference proteome</keyword>
<accession>A0A0R0K8I6</accession>
<evidence type="ECO:0000313" key="1">
    <source>
        <dbReference type="EMBL" id="KRH63008.1"/>
    </source>
</evidence>
<dbReference type="Proteomes" id="UP000008827">
    <property type="component" value="Chromosome 4"/>
</dbReference>
<protein>
    <recommendedName>
        <fullName evidence="4">DUF223 domain-containing protein</fullName>
    </recommendedName>
</protein>
<reference evidence="1 2" key="1">
    <citation type="journal article" date="2010" name="Nature">
        <title>Genome sequence of the palaeopolyploid soybean.</title>
        <authorList>
            <person name="Schmutz J."/>
            <person name="Cannon S.B."/>
            <person name="Schlueter J."/>
            <person name="Ma J."/>
            <person name="Mitros T."/>
            <person name="Nelson W."/>
            <person name="Hyten D.L."/>
            <person name="Song Q."/>
            <person name="Thelen J.J."/>
            <person name="Cheng J."/>
            <person name="Xu D."/>
            <person name="Hellsten U."/>
            <person name="May G.D."/>
            <person name="Yu Y."/>
            <person name="Sakurai T."/>
            <person name="Umezawa T."/>
            <person name="Bhattacharyya M.K."/>
            <person name="Sandhu D."/>
            <person name="Valliyodan B."/>
            <person name="Lindquist E."/>
            <person name="Peto M."/>
            <person name="Grant D."/>
            <person name="Shu S."/>
            <person name="Goodstein D."/>
            <person name="Barry K."/>
            <person name="Futrell-Griggs M."/>
            <person name="Abernathy B."/>
            <person name="Du J."/>
            <person name="Tian Z."/>
            <person name="Zhu L."/>
            <person name="Gill N."/>
            <person name="Joshi T."/>
            <person name="Libault M."/>
            <person name="Sethuraman A."/>
            <person name="Zhang X.-C."/>
            <person name="Shinozaki K."/>
            <person name="Nguyen H.T."/>
            <person name="Wing R.A."/>
            <person name="Cregan P."/>
            <person name="Specht J."/>
            <person name="Grimwood J."/>
            <person name="Rokhsar D."/>
            <person name="Stacey G."/>
            <person name="Shoemaker R.C."/>
            <person name="Jackson S.A."/>
        </authorList>
    </citation>
    <scope>NUCLEOTIDE SEQUENCE</scope>
    <source>
        <strain evidence="2">cv. Williams 82</strain>
        <tissue evidence="1">Callus</tissue>
    </source>
</reference>
<dbReference type="AlphaFoldDB" id="A0A0R0K8I6"/>
<gene>
    <name evidence="1" type="ORF">GLYMA_04G148700</name>
</gene>
<reference evidence="1" key="3">
    <citation type="submission" date="2018-07" db="EMBL/GenBank/DDBJ databases">
        <title>WGS assembly of Glycine max.</title>
        <authorList>
            <person name="Schmutz J."/>
            <person name="Cannon S."/>
            <person name="Schlueter J."/>
            <person name="Ma J."/>
            <person name="Mitros T."/>
            <person name="Nelson W."/>
            <person name="Hyten D."/>
            <person name="Song Q."/>
            <person name="Thelen J."/>
            <person name="Cheng J."/>
            <person name="Xu D."/>
            <person name="Hellsten U."/>
            <person name="May G."/>
            <person name="Yu Y."/>
            <person name="Sakurai T."/>
            <person name="Umezawa T."/>
            <person name="Bhattacharyya M."/>
            <person name="Sandhu D."/>
            <person name="Valliyodan B."/>
            <person name="Lindquist E."/>
            <person name="Peto M."/>
            <person name="Grant D."/>
            <person name="Shu S."/>
            <person name="Goodstein D."/>
            <person name="Barry K."/>
            <person name="Futrell-Griggs M."/>
            <person name="Abernathy B."/>
            <person name="Du J."/>
            <person name="Tian Z."/>
            <person name="Zhu L."/>
            <person name="Gill N."/>
            <person name="Joshi T."/>
            <person name="Libault M."/>
            <person name="Sethuraman A."/>
            <person name="Zhang X."/>
            <person name="Shinozaki K."/>
            <person name="Nguyen H."/>
            <person name="Wing R."/>
            <person name="Cregan P."/>
            <person name="Specht J."/>
            <person name="Grimwood J."/>
            <person name="Rokhsar D."/>
            <person name="Stacey G."/>
            <person name="Shoemaker R."/>
            <person name="Jackson S."/>
        </authorList>
    </citation>
    <scope>NUCLEOTIDE SEQUENCE</scope>
    <source>
        <tissue evidence="1">Callus</tissue>
    </source>
</reference>
<sequence length="125" mass="14166">MCAMFECLSDVCSGKQAWKFKVQVIRMWSVYLVGEPKKPFSTEMLLIDFSSRVTHDYKLLFHVKTSITTCLDLTLPQNGLTIMKAEEVKNTEDVMGVLCAASAEKVTVKDGKTIRLIQLELRDET</sequence>
<evidence type="ECO:0000313" key="2">
    <source>
        <dbReference type="EnsemblPlants" id="KRH63008"/>
    </source>
</evidence>
<dbReference type="EMBL" id="CM000837">
    <property type="protein sequence ID" value="KRH63008.1"/>
    <property type="molecule type" value="Genomic_DNA"/>
</dbReference>
<organism evidence="1">
    <name type="scientific">Glycine max</name>
    <name type="common">Soybean</name>
    <name type="synonym">Glycine hispida</name>
    <dbReference type="NCBI Taxonomy" id="3847"/>
    <lineage>
        <taxon>Eukaryota</taxon>
        <taxon>Viridiplantae</taxon>
        <taxon>Streptophyta</taxon>
        <taxon>Embryophyta</taxon>
        <taxon>Tracheophyta</taxon>
        <taxon>Spermatophyta</taxon>
        <taxon>Magnoliopsida</taxon>
        <taxon>eudicotyledons</taxon>
        <taxon>Gunneridae</taxon>
        <taxon>Pentapetalae</taxon>
        <taxon>rosids</taxon>
        <taxon>fabids</taxon>
        <taxon>Fabales</taxon>
        <taxon>Fabaceae</taxon>
        <taxon>Papilionoideae</taxon>
        <taxon>50 kb inversion clade</taxon>
        <taxon>NPAAA clade</taxon>
        <taxon>indigoferoid/millettioid clade</taxon>
        <taxon>Phaseoleae</taxon>
        <taxon>Glycine</taxon>
        <taxon>Glycine subgen. Soja</taxon>
    </lineage>
</organism>
<name>A0A0R0K8I6_SOYBN</name>
<dbReference type="EnsemblPlants" id="KRH63008">
    <property type="protein sequence ID" value="KRH63008"/>
    <property type="gene ID" value="GLYMA_04G148700"/>
</dbReference>
<evidence type="ECO:0000313" key="3">
    <source>
        <dbReference type="Proteomes" id="UP000008827"/>
    </source>
</evidence>
<reference evidence="2" key="2">
    <citation type="submission" date="2018-02" db="UniProtKB">
        <authorList>
            <consortium name="EnsemblPlants"/>
        </authorList>
    </citation>
    <scope>IDENTIFICATION</scope>
    <source>
        <strain evidence="2">Williams 82</strain>
    </source>
</reference>
<dbReference type="OMA" id="CAMFECL"/>
<proteinExistence type="predicted"/>
<dbReference type="Gramene" id="KRH63008">
    <property type="protein sequence ID" value="KRH63008"/>
    <property type="gene ID" value="GLYMA_04G148700"/>
</dbReference>
<dbReference type="InParanoid" id="A0A0R0K8I6"/>
<evidence type="ECO:0008006" key="4">
    <source>
        <dbReference type="Google" id="ProtNLM"/>
    </source>
</evidence>